<feature type="active site" description="Cysteine sulfenic acid (-SOH) intermediate" evidence="3">
    <location>
        <position position="55"/>
    </location>
</feature>
<comment type="function">
    <text evidence="4">Thiol-specific peroxidase that catalyzes the reduction of hydrogen peroxide and organic hydroperoxides to water and alcohols, respectively. Plays a role in cell protection against oxidative stress by detoxifying peroxides.</text>
</comment>
<sequence length="177" mass="19579">MIPDTVPAVTFHTRRRNPALGGDNPYEWHDVSSAEFFTGRRVVVFALPGAFTPACSESHLPGFERLHDDFRAEGVDEVICLSVNDAFVMFQWGKGLGIEKVTLLPDGNGDFSRLMGMLVRRTQQGMGMRSWRYSMLVEDCRITAFFPEPGFGDDPAGVPVKESAAEVMLAHLRGQTG</sequence>
<keyword evidence="4" id="KW-0049">Antioxidant</keyword>
<protein>
    <recommendedName>
        <fullName evidence="4">Glutathione-dependent peroxiredoxin</fullName>
        <ecNumber evidence="4">1.11.1.27</ecNumber>
    </recommendedName>
</protein>
<comment type="catalytic activity">
    <reaction evidence="4">
        <text>a hydroperoxide + 2 glutathione = an alcohol + glutathione disulfide + H2O</text>
        <dbReference type="Rhea" id="RHEA:62632"/>
        <dbReference type="ChEBI" id="CHEBI:15377"/>
        <dbReference type="ChEBI" id="CHEBI:30879"/>
        <dbReference type="ChEBI" id="CHEBI:35924"/>
        <dbReference type="ChEBI" id="CHEBI:57925"/>
        <dbReference type="ChEBI" id="CHEBI:58297"/>
        <dbReference type="EC" id="1.11.1.27"/>
    </reaction>
</comment>
<dbReference type="PANTHER" id="PTHR10430">
    <property type="entry name" value="PEROXIREDOXIN"/>
    <property type="match status" value="1"/>
</dbReference>
<dbReference type="EMBL" id="JAGTUU010000003">
    <property type="protein sequence ID" value="MBS0124002.1"/>
    <property type="molecule type" value="Genomic_DNA"/>
</dbReference>
<comment type="caution">
    <text evidence="6">The sequence shown here is derived from an EMBL/GenBank/DDBJ whole genome shotgun (WGS) entry which is preliminary data.</text>
</comment>
<dbReference type="PROSITE" id="PS51352">
    <property type="entry name" value="THIOREDOXIN_2"/>
    <property type="match status" value="1"/>
</dbReference>
<dbReference type="InterPro" id="IPR037944">
    <property type="entry name" value="PRX5-like"/>
</dbReference>
<dbReference type="InterPro" id="IPR013740">
    <property type="entry name" value="Redoxin"/>
</dbReference>
<reference evidence="6" key="1">
    <citation type="submission" date="2021-04" db="EMBL/GenBank/DDBJ databases">
        <authorList>
            <person name="Yoon J."/>
        </authorList>
    </citation>
    <scope>NUCLEOTIDE SEQUENCE</scope>
    <source>
        <strain evidence="6">KMU-90</strain>
    </source>
</reference>
<dbReference type="PANTHER" id="PTHR10430:SF16">
    <property type="entry name" value="PEROXIREDOXIN-5, MITOCHONDRIAL"/>
    <property type="match status" value="1"/>
</dbReference>
<accession>A0A8J7WC18</accession>
<feature type="domain" description="Thioredoxin" evidence="5">
    <location>
        <begin position="1"/>
        <end position="170"/>
    </location>
</feature>
<dbReference type="GO" id="GO:0005737">
    <property type="term" value="C:cytoplasm"/>
    <property type="evidence" value="ECO:0007669"/>
    <property type="project" value="TreeGrafter"/>
</dbReference>
<keyword evidence="4" id="KW-0676">Redox-active center</keyword>
<dbReference type="EC" id="1.11.1.27" evidence="4"/>
<keyword evidence="1 4" id="KW-0575">Peroxidase</keyword>
<comment type="similarity">
    <text evidence="4">Belongs to the peroxiredoxin family. Prx5 subfamily.</text>
</comment>
<dbReference type="InterPro" id="IPR013766">
    <property type="entry name" value="Thioredoxin_domain"/>
</dbReference>
<dbReference type="AlphaFoldDB" id="A0A8J7WC18"/>
<dbReference type="GO" id="GO:0008379">
    <property type="term" value="F:thioredoxin peroxidase activity"/>
    <property type="evidence" value="ECO:0007669"/>
    <property type="project" value="InterPro"/>
</dbReference>
<dbReference type="GO" id="GO:0034599">
    <property type="term" value="P:cellular response to oxidative stress"/>
    <property type="evidence" value="ECO:0007669"/>
    <property type="project" value="InterPro"/>
</dbReference>
<evidence type="ECO:0000313" key="7">
    <source>
        <dbReference type="Proteomes" id="UP000681356"/>
    </source>
</evidence>
<proteinExistence type="inferred from homology"/>
<dbReference type="SUPFAM" id="SSF52833">
    <property type="entry name" value="Thioredoxin-like"/>
    <property type="match status" value="1"/>
</dbReference>
<dbReference type="RefSeq" id="WP_212535978.1">
    <property type="nucleotide sequence ID" value="NZ_JAGTUU010000003.1"/>
</dbReference>
<dbReference type="InterPro" id="IPR036249">
    <property type="entry name" value="Thioredoxin-like_sf"/>
</dbReference>
<evidence type="ECO:0000256" key="2">
    <source>
        <dbReference type="ARBA" id="ARBA00023002"/>
    </source>
</evidence>
<evidence type="ECO:0000313" key="6">
    <source>
        <dbReference type="EMBL" id="MBS0124002.1"/>
    </source>
</evidence>
<keyword evidence="2 4" id="KW-0560">Oxidoreductase</keyword>
<organism evidence="6 7">
    <name type="scientific">Thetidibacter halocola</name>
    <dbReference type="NCBI Taxonomy" id="2827239"/>
    <lineage>
        <taxon>Bacteria</taxon>
        <taxon>Pseudomonadati</taxon>
        <taxon>Pseudomonadota</taxon>
        <taxon>Alphaproteobacteria</taxon>
        <taxon>Rhodobacterales</taxon>
        <taxon>Roseobacteraceae</taxon>
        <taxon>Thetidibacter</taxon>
    </lineage>
</organism>
<evidence type="ECO:0000259" key="5">
    <source>
        <dbReference type="PROSITE" id="PS51352"/>
    </source>
</evidence>
<dbReference type="Gene3D" id="3.40.30.10">
    <property type="entry name" value="Glutaredoxin"/>
    <property type="match status" value="1"/>
</dbReference>
<dbReference type="GO" id="GO:0042744">
    <property type="term" value="P:hydrogen peroxide catabolic process"/>
    <property type="evidence" value="ECO:0007669"/>
    <property type="project" value="TreeGrafter"/>
</dbReference>
<dbReference type="GO" id="GO:0045454">
    <property type="term" value="P:cell redox homeostasis"/>
    <property type="evidence" value="ECO:0007669"/>
    <property type="project" value="TreeGrafter"/>
</dbReference>
<dbReference type="Pfam" id="PF08534">
    <property type="entry name" value="Redoxin"/>
    <property type="match status" value="1"/>
</dbReference>
<name>A0A8J7WC18_9RHOB</name>
<keyword evidence="7" id="KW-1185">Reference proteome</keyword>
<evidence type="ECO:0000256" key="1">
    <source>
        <dbReference type="ARBA" id="ARBA00022559"/>
    </source>
</evidence>
<dbReference type="CDD" id="cd03013">
    <property type="entry name" value="PRX5_like"/>
    <property type="match status" value="1"/>
</dbReference>
<evidence type="ECO:0000256" key="4">
    <source>
        <dbReference type="RuleBase" id="RU366011"/>
    </source>
</evidence>
<dbReference type="Proteomes" id="UP000681356">
    <property type="component" value="Unassembled WGS sequence"/>
</dbReference>
<evidence type="ECO:0000256" key="3">
    <source>
        <dbReference type="PIRSR" id="PIRSR637944-1"/>
    </source>
</evidence>
<gene>
    <name evidence="6" type="ORF">KB874_07630</name>
</gene>